<keyword evidence="3" id="KW-1185">Reference proteome</keyword>
<feature type="chain" id="PRO_5012377250" evidence="1">
    <location>
        <begin position="28"/>
        <end position="184"/>
    </location>
</feature>
<dbReference type="EMBL" id="CP022163">
    <property type="protein sequence ID" value="ATB30454.1"/>
    <property type="molecule type" value="Genomic_DNA"/>
</dbReference>
<feature type="signal peptide" evidence="1">
    <location>
        <begin position="1"/>
        <end position="27"/>
    </location>
</feature>
<dbReference type="OrthoDB" id="5507207at2"/>
<evidence type="ECO:0000313" key="3">
    <source>
        <dbReference type="Proteomes" id="UP000217289"/>
    </source>
</evidence>
<sequence length="184" mass="19409">MKPSNVKRSGRRALGMAVLLALGTAAAKEERSYLFLRTPNNAYTVQVEGNDLNSADIQLTREGDSLRGRAFGRVVFLNLDANTVGGTAGGLLSRLQLRDKEGVTEIQGNFLGSLVHLDFGPQAISGTVGRCGYDLKVNADGLYEGSRSCGGIPQRPVTLGIPSSLTQQGKPMTVATLAMLLGST</sequence>
<dbReference type="Proteomes" id="UP000217289">
    <property type="component" value="Chromosome"/>
</dbReference>
<evidence type="ECO:0000256" key="1">
    <source>
        <dbReference type="SAM" id="SignalP"/>
    </source>
</evidence>
<proteinExistence type="predicted"/>
<evidence type="ECO:0000313" key="2">
    <source>
        <dbReference type="EMBL" id="ATB30454.1"/>
    </source>
</evidence>
<keyword evidence="1" id="KW-0732">Signal</keyword>
<organism evidence="2 3">
    <name type="scientific">Melittangium boletus DSM 14713</name>
    <dbReference type="NCBI Taxonomy" id="1294270"/>
    <lineage>
        <taxon>Bacteria</taxon>
        <taxon>Pseudomonadati</taxon>
        <taxon>Myxococcota</taxon>
        <taxon>Myxococcia</taxon>
        <taxon>Myxococcales</taxon>
        <taxon>Cystobacterineae</taxon>
        <taxon>Archangiaceae</taxon>
        <taxon>Melittangium</taxon>
    </lineage>
</organism>
<reference evidence="2 3" key="1">
    <citation type="submission" date="2017-06" db="EMBL/GenBank/DDBJ databases">
        <authorList>
            <person name="Kim H.J."/>
            <person name="Triplett B.A."/>
        </authorList>
    </citation>
    <scope>NUCLEOTIDE SEQUENCE [LARGE SCALE GENOMIC DNA]</scope>
    <source>
        <strain evidence="2 3">DSM 14713</strain>
    </source>
</reference>
<accession>A0A250IF33</accession>
<dbReference type="AlphaFoldDB" id="A0A250IF33"/>
<dbReference type="KEGG" id="mbd:MEBOL_003915"/>
<protein>
    <submittedName>
        <fullName evidence="2">Uncharacterized protein</fullName>
    </submittedName>
</protein>
<name>A0A250IF33_9BACT</name>
<gene>
    <name evidence="2" type="ORF">MEBOL_003915</name>
</gene>